<gene>
    <name evidence="3" type="ORF">PI23P_10190</name>
</gene>
<dbReference type="SUPFAM" id="SSF52096">
    <property type="entry name" value="ClpP/crotonase"/>
    <property type="match status" value="1"/>
</dbReference>
<dbReference type="InterPro" id="IPR041613">
    <property type="entry name" value="Pept_S41_N"/>
</dbReference>
<evidence type="ECO:0000313" key="3">
    <source>
        <dbReference type="EMBL" id="EAR12990.1"/>
    </source>
</evidence>
<sequence>MCIFKYVLKNKKKMLWCVLLFYEYQLKRIQNDCFYLKIMFMNKYILISLLFISVFSVSCSKEEKVLPETFQVTSADEINAFIWKGLNSYYLWQKEVPTLADTRFKNLEEKHIYFRRYSSSEATFNSLLKKPEDRFSWIVDDYVALENSFQGINLSTGLDFGLVRYQDNSSNIFGYVRYVIPNSSAAAEKMERGMIFNTINGEILTDQNYSSLLFGDNIAVSVGLAAYNGGNPQANGTQYDLTKTEITENPIAIAKVIETDNKKIGYLLYNQFVSSYDVDLNTKFDYFKSENIDDLIIDLRYNGGGSVQSATYLGSMVAGQFPNEVYSKQRWNEKIVAQVSSDFLTNRFATKITTSDSEVAINSLELPRVYFIVSGSSASASELVISSLNPYIAVRVIGVETVGKQVGSVTLYDSDNLQRSGANLNTKHSYAMQPIVLEITDKNGINYPGGIIPEVNFSGVEIKENFGNLGVLGERTDPLLDSALKYITTGAKATRQKNSVTTQEEFFNSKLATPAGNNMYSKF</sequence>
<dbReference type="InterPro" id="IPR005151">
    <property type="entry name" value="Tail-specific_protease"/>
</dbReference>
<dbReference type="PANTHER" id="PTHR32060">
    <property type="entry name" value="TAIL-SPECIFIC PROTEASE"/>
    <property type="match status" value="1"/>
</dbReference>
<dbReference type="PANTHER" id="PTHR32060:SF30">
    <property type="entry name" value="CARBOXY-TERMINAL PROCESSING PROTEASE CTPA"/>
    <property type="match status" value="1"/>
</dbReference>
<dbReference type="MEROPS" id="S41.012"/>
<dbReference type="Pfam" id="PF18294">
    <property type="entry name" value="Pept_S41_N"/>
    <property type="match status" value="1"/>
</dbReference>
<dbReference type="GO" id="GO:0007165">
    <property type="term" value="P:signal transduction"/>
    <property type="evidence" value="ECO:0007669"/>
    <property type="project" value="TreeGrafter"/>
</dbReference>
<name>A4C0P7_9FLAO</name>
<evidence type="ECO:0000259" key="1">
    <source>
        <dbReference type="Pfam" id="PF03572"/>
    </source>
</evidence>
<comment type="caution">
    <text evidence="3">The sequence shown here is derived from an EMBL/GenBank/DDBJ whole genome shotgun (WGS) entry which is preliminary data.</text>
</comment>
<dbReference type="OrthoDB" id="7168509at2"/>
<dbReference type="GO" id="GO:0004175">
    <property type="term" value="F:endopeptidase activity"/>
    <property type="evidence" value="ECO:0007669"/>
    <property type="project" value="TreeGrafter"/>
</dbReference>
<dbReference type="eggNOG" id="COG0793">
    <property type="taxonomic scope" value="Bacteria"/>
</dbReference>
<keyword evidence="4" id="KW-1185">Reference proteome</keyword>
<dbReference type="AlphaFoldDB" id="A4C0P7"/>
<evidence type="ECO:0000259" key="2">
    <source>
        <dbReference type="Pfam" id="PF18294"/>
    </source>
</evidence>
<dbReference type="GO" id="GO:0006508">
    <property type="term" value="P:proteolysis"/>
    <property type="evidence" value="ECO:0007669"/>
    <property type="project" value="UniProtKB-KW"/>
</dbReference>
<dbReference type="Gene3D" id="2.30.42.10">
    <property type="match status" value="1"/>
</dbReference>
<feature type="domain" description="Peptidase S41 N-terminal" evidence="2">
    <location>
        <begin position="77"/>
        <end position="137"/>
    </location>
</feature>
<proteinExistence type="predicted"/>
<accession>A4C0P7</accession>
<dbReference type="Pfam" id="PF03572">
    <property type="entry name" value="Peptidase_S41"/>
    <property type="match status" value="1"/>
</dbReference>
<protein>
    <submittedName>
        <fullName evidence="3">Carboxyl-terminal protease</fullName>
    </submittedName>
</protein>
<dbReference type="CDD" id="cd07561">
    <property type="entry name" value="Peptidase_S41_CPP_like"/>
    <property type="match status" value="1"/>
</dbReference>
<reference evidence="3 4" key="1">
    <citation type="submission" date="2006-02" db="EMBL/GenBank/DDBJ databases">
        <authorList>
            <person name="Murray A."/>
            <person name="Staley J."/>
            <person name="Ferriera S."/>
            <person name="Johnson J."/>
            <person name="Kravitz S."/>
            <person name="Halpern A."/>
            <person name="Remington K."/>
            <person name="Beeson K."/>
            <person name="Tran B."/>
            <person name="Rogers Y.-H."/>
            <person name="Friedman R."/>
            <person name="Venter J.C."/>
        </authorList>
    </citation>
    <scope>NUCLEOTIDE SEQUENCE [LARGE SCALE GENOMIC DNA]</scope>
    <source>
        <strain evidence="3 4">23-P</strain>
    </source>
</reference>
<dbReference type="InterPro" id="IPR029045">
    <property type="entry name" value="ClpP/crotonase-like_dom_sf"/>
</dbReference>
<keyword evidence="3" id="KW-0645">Protease</keyword>
<dbReference type="GO" id="GO:0008236">
    <property type="term" value="F:serine-type peptidase activity"/>
    <property type="evidence" value="ECO:0007669"/>
    <property type="project" value="InterPro"/>
</dbReference>
<dbReference type="HOGENOM" id="CLU_031949_0_1_10"/>
<organism evidence="3 4">
    <name type="scientific">Polaribacter irgensii 23-P</name>
    <dbReference type="NCBI Taxonomy" id="313594"/>
    <lineage>
        <taxon>Bacteria</taxon>
        <taxon>Pseudomonadati</taxon>
        <taxon>Bacteroidota</taxon>
        <taxon>Flavobacteriia</taxon>
        <taxon>Flavobacteriales</taxon>
        <taxon>Flavobacteriaceae</taxon>
    </lineage>
</organism>
<dbReference type="Gene3D" id="3.90.226.10">
    <property type="entry name" value="2-enoyl-CoA Hydratase, Chain A, domain 1"/>
    <property type="match status" value="1"/>
</dbReference>
<keyword evidence="3" id="KW-0378">Hydrolase</keyword>
<dbReference type="EMBL" id="AAOG01000002">
    <property type="protein sequence ID" value="EAR12990.1"/>
    <property type="molecule type" value="Genomic_DNA"/>
</dbReference>
<dbReference type="STRING" id="313594.PI23P_10190"/>
<dbReference type="GO" id="GO:0030288">
    <property type="term" value="C:outer membrane-bounded periplasmic space"/>
    <property type="evidence" value="ECO:0007669"/>
    <property type="project" value="TreeGrafter"/>
</dbReference>
<dbReference type="Proteomes" id="UP000003053">
    <property type="component" value="Unassembled WGS sequence"/>
</dbReference>
<feature type="domain" description="Tail specific protease" evidence="1">
    <location>
        <begin position="263"/>
        <end position="409"/>
    </location>
</feature>
<evidence type="ECO:0000313" key="4">
    <source>
        <dbReference type="Proteomes" id="UP000003053"/>
    </source>
</evidence>
<dbReference type="InterPro" id="IPR036034">
    <property type="entry name" value="PDZ_sf"/>
</dbReference>
<dbReference type="Gene3D" id="3.30.750.170">
    <property type="match status" value="1"/>
</dbReference>